<dbReference type="RefSeq" id="WP_332867060.1">
    <property type="nucleotide sequence ID" value="NZ_JBAFSM010000053.1"/>
</dbReference>
<reference evidence="1 2" key="1">
    <citation type="submission" date="2024-01" db="EMBL/GenBank/DDBJ databases">
        <title>Genomic insights into the taxonomy and metabolism of the cyanobacterium Pannus brasiliensis CCIBt3594.</title>
        <authorList>
            <person name="Machado M."/>
            <person name="Botero N.B."/>
            <person name="Andreote A.P.D."/>
            <person name="Feitosa A.M.T."/>
            <person name="Popin R."/>
            <person name="Sivonen K."/>
            <person name="Fiore M.F."/>
        </authorList>
    </citation>
    <scope>NUCLEOTIDE SEQUENCE [LARGE SCALE GENOMIC DNA]</scope>
    <source>
        <strain evidence="1 2">CCIBt3594</strain>
    </source>
</reference>
<accession>A0AAW9QP64</accession>
<dbReference type="InterPro" id="IPR032568">
    <property type="entry name" value="DUF4926"/>
</dbReference>
<dbReference type="AlphaFoldDB" id="A0AAW9QP64"/>
<evidence type="ECO:0000313" key="2">
    <source>
        <dbReference type="Proteomes" id="UP001328733"/>
    </source>
</evidence>
<name>A0AAW9QP64_9CHRO</name>
<dbReference type="Pfam" id="PF16277">
    <property type="entry name" value="DUF4926"/>
    <property type="match status" value="1"/>
</dbReference>
<gene>
    <name evidence="1" type="ORF">V0288_20785</name>
</gene>
<keyword evidence="2" id="KW-1185">Reference proteome</keyword>
<organism evidence="1 2">
    <name type="scientific">Pannus brasiliensis CCIBt3594</name>
    <dbReference type="NCBI Taxonomy" id="1427578"/>
    <lineage>
        <taxon>Bacteria</taxon>
        <taxon>Bacillati</taxon>
        <taxon>Cyanobacteriota</taxon>
        <taxon>Cyanophyceae</taxon>
        <taxon>Oscillatoriophycideae</taxon>
        <taxon>Chroococcales</taxon>
        <taxon>Microcystaceae</taxon>
        <taxon>Pannus</taxon>
    </lineage>
</organism>
<dbReference type="Proteomes" id="UP001328733">
    <property type="component" value="Unassembled WGS sequence"/>
</dbReference>
<proteinExistence type="predicted"/>
<evidence type="ECO:0000313" key="1">
    <source>
        <dbReference type="EMBL" id="MEG3439577.1"/>
    </source>
</evidence>
<protein>
    <submittedName>
        <fullName evidence="1">DUF4926 domain-containing protein</fullName>
    </submittedName>
</protein>
<comment type="caution">
    <text evidence="1">The sequence shown here is derived from an EMBL/GenBank/DDBJ whole genome shotgun (WGS) entry which is preliminary data.</text>
</comment>
<dbReference type="EMBL" id="JBAFSM010000053">
    <property type="protein sequence ID" value="MEG3439577.1"/>
    <property type="molecule type" value="Genomic_DNA"/>
</dbReference>
<sequence length="82" mass="9123">MNEFKELDLVALTEDRQTTHLETGEPITLSKGQVGTIVMEYDGNVFEVKFSSNDGTTYAMETIPANQLMLLHYKLIGASVAR</sequence>